<comment type="caution">
    <text evidence="1">The sequence shown here is derived from an EMBL/GenBank/DDBJ whole genome shotgun (WGS) entry which is preliminary data.</text>
</comment>
<gene>
    <name evidence="1" type="ORF">MLD38_035305</name>
</gene>
<sequence>MARSAERMSLLGRTPLMGGTLLLEGCRDRTSPGTKRAAALGSSGRWVRRCKVRERRGKRGRPPWRIPCGFIDAKGVDAGGGLSPLGGAGGQEMGSSAAVEVLWLFIGVRKEARKTIFLHLLLSLWKKRFNPREFDPLKISRPTCWPEGVITMNQGCARHKTLRVYHAAHPGRASPP</sequence>
<proteinExistence type="predicted"/>
<dbReference type="Proteomes" id="UP001057402">
    <property type="component" value="Chromosome 10"/>
</dbReference>
<protein>
    <submittedName>
        <fullName evidence="1">Uncharacterized protein</fullName>
    </submittedName>
</protein>
<name>A0ACB9MCN9_9MYRT</name>
<keyword evidence="2" id="KW-1185">Reference proteome</keyword>
<evidence type="ECO:0000313" key="2">
    <source>
        <dbReference type="Proteomes" id="UP001057402"/>
    </source>
</evidence>
<dbReference type="EMBL" id="CM042889">
    <property type="protein sequence ID" value="KAI4321987.1"/>
    <property type="molecule type" value="Genomic_DNA"/>
</dbReference>
<accession>A0ACB9MCN9</accession>
<evidence type="ECO:0000313" key="1">
    <source>
        <dbReference type="EMBL" id="KAI4321987.1"/>
    </source>
</evidence>
<organism evidence="1 2">
    <name type="scientific">Melastoma candidum</name>
    <dbReference type="NCBI Taxonomy" id="119954"/>
    <lineage>
        <taxon>Eukaryota</taxon>
        <taxon>Viridiplantae</taxon>
        <taxon>Streptophyta</taxon>
        <taxon>Embryophyta</taxon>
        <taxon>Tracheophyta</taxon>
        <taxon>Spermatophyta</taxon>
        <taxon>Magnoliopsida</taxon>
        <taxon>eudicotyledons</taxon>
        <taxon>Gunneridae</taxon>
        <taxon>Pentapetalae</taxon>
        <taxon>rosids</taxon>
        <taxon>malvids</taxon>
        <taxon>Myrtales</taxon>
        <taxon>Melastomataceae</taxon>
        <taxon>Melastomatoideae</taxon>
        <taxon>Melastomateae</taxon>
        <taxon>Melastoma</taxon>
    </lineage>
</organism>
<reference evidence="2" key="1">
    <citation type="journal article" date="2023" name="Front. Plant Sci.">
        <title>Chromosomal-level genome assembly of Melastoma candidum provides insights into trichome evolution.</title>
        <authorList>
            <person name="Zhong Y."/>
            <person name="Wu W."/>
            <person name="Sun C."/>
            <person name="Zou P."/>
            <person name="Liu Y."/>
            <person name="Dai S."/>
            <person name="Zhou R."/>
        </authorList>
    </citation>
    <scope>NUCLEOTIDE SEQUENCE [LARGE SCALE GENOMIC DNA]</scope>
</reference>